<feature type="region of interest" description="Disordered" evidence="1">
    <location>
        <begin position="21"/>
        <end position="62"/>
    </location>
</feature>
<feature type="compositionally biased region" description="Low complexity" evidence="1">
    <location>
        <begin position="33"/>
        <end position="42"/>
    </location>
</feature>
<sequence>MFGAFGGYFVLLVQNPPCGGTGSTELQASDLEGGPAPRSARGPPGGPPEQLGAGAVRCSSADGGEAGVLPELGFEEAGVLLELGFDEAAEVVDQDLLEGVRAALGHPLHRACEPSEGLVDYYR</sequence>
<name>A0ABN9QHF5_9DINO</name>
<dbReference type="Proteomes" id="UP001189429">
    <property type="component" value="Unassembled WGS sequence"/>
</dbReference>
<keyword evidence="3" id="KW-1185">Reference proteome</keyword>
<organism evidence="2 3">
    <name type="scientific">Prorocentrum cordatum</name>
    <dbReference type="NCBI Taxonomy" id="2364126"/>
    <lineage>
        <taxon>Eukaryota</taxon>
        <taxon>Sar</taxon>
        <taxon>Alveolata</taxon>
        <taxon>Dinophyceae</taxon>
        <taxon>Prorocentrales</taxon>
        <taxon>Prorocentraceae</taxon>
        <taxon>Prorocentrum</taxon>
    </lineage>
</organism>
<evidence type="ECO:0000313" key="3">
    <source>
        <dbReference type="Proteomes" id="UP001189429"/>
    </source>
</evidence>
<evidence type="ECO:0000256" key="1">
    <source>
        <dbReference type="SAM" id="MobiDB-lite"/>
    </source>
</evidence>
<feature type="non-terminal residue" evidence="2">
    <location>
        <position position="123"/>
    </location>
</feature>
<evidence type="ECO:0000313" key="2">
    <source>
        <dbReference type="EMBL" id="CAK0805426.1"/>
    </source>
</evidence>
<reference evidence="2" key="1">
    <citation type="submission" date="2023-10" db="EMBL/GenBank/DDBJ databases">
        <authorList>
            <person name="Chen Y."/>
            <person name="Shah S."/>
            <person name="Dougan E. K."/>
            <person name="Thang M."/>
            <person name="Chan C."/>
        </authorList>
    </citation>
    <scope>NUCLEOTIDE SEQUENCE [LARGE SCALE GENOMIC DNA]</scope>
</reference>
<comment type="caution">
    <text evidence="2">The sequence shown here is derived from an EMBL/GenBank/DDBJ whole genome shotgun (WGS) entry which is preliminary data.</text>
</comment>
<proteinExistence type="predicted"/>
<protein>
    <submittedName>
        <fullName evidence="2">Uncharacterized protein</fullName>
    </submittedName>
</protein>
<dbReference type="EMBL" id="CAUYUJ010003454">
    <property type="protein sequence ID" value="CAK0805426.1"/>
    <property type="molecule type" value="Genomic_DNA"/>
</dbReference>
<gene>
    <name evidence="2" type="ORF">PCOR1329_LOCUS11933</name>
</gene>
<accession>A0ABN9QHF5</accession>